<protein>
    <submittedName>
        <fullName evidence="1">Uncharacterized protein</fullName>
    </submittedName>
</protein>
<proteinExistence type="predicted"/>
<reference evidence="1 2" key="1">
    <citation type="submission" date="2017-12" db="EMBL/GenBank/DDBJ databases">
        <title>Genomic characterization of T5-related Aeromonas hydrophila phages AhSzq-1 and AhSzw-1 and proposal to be two new species.</title>
        <authorList>
            <person name="Chen L."/>
            <person name="Yuan S."/>
            <person name="Ma Y."/>
        </authorList>
    </citation>
    <scope>NUCLEOTIDE SEQUENCE [LARGE SCALE GENOMIC DNA]</scope>
    <source>
        <strain evidence="1">Seawater</strain>
    </source>
</reference>
<sequence>MKAALIAMAIVLALVFVSAGVGFTTYITYKNEAVRQEQTINKYNENSRNTLSALTMTVKDMAQIPDMLINDLTKYVEAEMSSRYGEGGSKAMMQWIQEKGQVVDQKVYLNIQAAMQGGRKEFQLSQDRKLEACATYKSNLEYVWSGFWMNLAGYPKVDLDKMCQVVSDAQTNRAFETGLAETISIK</sequence>
<organism evidence="1 2">
    <name type="scientific">Aeromonas phage AhSzq-1</name>
    <dbReference type="NCBI Taxonomy" id="2138298"/>
    <lineage>
        <taxon>Viruses</taxon>
        <taxon>Duplodnaviria</taxon>
        <taxon>Heunggongvirae</taxon>
        <taxon>Uroviricota</taxon>
        <taxon>Caudoviricetes</taxon>
        <taxon>Demerecviridae</taxon>
        <taxon>Shenzhenvirus</taxon>
        <taxon>Shenzhenvirus AhSzq1</taxon>
    </lineage>
</organism>
<evidence type="ECO:0000313" key="1">
    <source>
        <dbReference type="EMBL" id="AVR75922.1"/>
    </source>
</evidence>
<evidence type="ECO:0000313" key="2">
    <source>
        <dbReference type="Proteomes" id="UP000244741"/>
    </source>
</evidence>
<dbReference type="Proteomes" id="UP000244741">
    <property type="component" value="Segment"/>
</dbReference>
<name>A0A2R4ALK4_9CAUD</name>
<dbReference type="EMBL" id="MG676224">
    <property type="protein sequence ID" value="AVR75922.1"/>
    <property type="molecule type" value="Genomic_DNA"/>
</dbReference>
<keyword evidence="2" id="KW-1185">Reference proteome</keyword>
<accession>A0A2R4ALK4</accession>
<gene>
    <name evidence="1" type="ORF">AhSzq1_29</name>
</gene>